<comment type="pathway">
    <text evidence="10">Amino-acid biosynthesis; L-methionine biosynthesis via de novo pathway.</text>
</comment>
<evidence type="ECO:0000313" key="15">
    <source>
        <dbReference type="Proteomes" id="UP000195141"/>
    </source>
</evidence>
<proteinExistence type="inferred from homology"/>
<keyword evidence="5 12" id="KW-0285">Flavoprotein</keyword>
<dbReference type="NCBIfam" id="TIGR00676">
    <property type="entry name" value="fadh2"/>
    <property type="match status" value="1"/>
</dbReference>
<keyword evidence="7 12" id="KW-0560">Oxidoreductase</keyword>
<evidence type="ECO:0000256" key="8">
    <source>
        <dbReference type="ARBA" id="ARBA00023027"/>
    </source>
</evidence>
<evidence type="ECO:0000256" key="12">
    <source>
        <dbReference type="RuleBase" id="RU003862"/>
    </source>
</evidence>
<evidence type="ECO:0000256" key="6">
    <source>
        <dbReference type="ARBA" id="ARBA00022827"/>
    </source>
</evidence>
<evidence type="ECO:0000256" key="4">
    <source>
        <dbReference type="ARBA" id="ARBA00022605"/>
    </source>
</evidence>
<dbReference type="Pfam" id="PF02219">
    <property type="entry name" value="MTHFR"/>
    <property type="match status" value="1"/>
</dbReference>
<comment type="pathway">
    <text evidence="2 12">One-carbon metabolism; tetrahydrofolate interconversion.</text>
</comment>
<sequence>MNLSGNNKPSLSFEVFPPSTEATIDSLYSSLHQMEDLRPDFISVTCSNRQLSLEESTVKLATHIQKKHQVPSIVHLTAAYSSKEAIDKILASLHQKKIRNILALRGDLDATLTRGTDFLYAGDLIAYIKAWDQHFSISAACYPEGHPESVNTINDIYHLREKVQAGADQLITQLFFDNELFYRFQEKCWLAGIEVPIIAGIMPIVNKRQAERIIRTANVQLPKKFLAILEKYADNPVALRDAGLAYAIDQIVDLVTQGVSGIHLYTMNQANIARSIYTATHSLFELESREASFIS</sequence>
<dbReference type="InterPro" id="IPR004620">
    <property type="entry name" value="MTHF_reductase_bac"/>
</dbReference>
<dbReference type="GO" id="GO:0071949">
    <property type="term" value="F:FAD binding"/>
    <property type="evidence" value="ECO:0007669"/>
    <property type="project" value="TreeGrafter"/>
</dbReference>
<reference evidence="14" key="2">
    <citation type="submission" date="2017-05" db="EMBL/GenBank/DDBJ databases">
        <authorList>
            <consortium name="The Broad Institute Genomics Platform"/>
            <consortium name="The Broad Institute Genomic Center for Infectious Diseases"/>
            <person name="Earl A."/>
            <person name="Manson A."/>
            <person name="Schwartman J."/>
            <person name="Gilmore M."/>
            <person name="Abouelleil A."/>
            <person name="Cao P."/>
            <person name="Chapman S."/>
            <person name="Cusick C."/>
            <person name="Shea T."/>
            <person name="Young S."/>
            <person name="Neafsey D."/>
            <person name="Nusbaum C."/>
            <person name="Birren B."/>
        </authorList>
    </citation>
    <scope>NUCLEOTIDE SEQUENCE</scope>
    <source>
        <strain evidence="14">9E7_DIV0242</strain>
    </source>
</reference>
<dbReference type="RefSeq" id="WP_086350905.1">
    <property type="nucleotide sequence ID" value="NZ_CP147247.1"/>
</dbReference>
<evidence type="ECO:0000256" key="10">
    <source>
        <dbReference type="ARBA" id="ARBA00034478"/>
    </source>
</evidence>
<dbReference type="CDD" id="cd00537">
    <property type="entry name" value="MTHFR"/>
    <property type="match status" value="1"/>
</dbReference>
<dbReference type="OrthoDB" id="9812555at2"/>
<dbReference type="PANTHER" id="PTHR45754:SF3">
    <property type="entry name" value="METHYLENETETRAHYDROFOLATE REDUCTASE (NADPH)"/>
    <property type="match status" value="1"/>
</dbReference>
<evidence type="ECO:0000256" key="2">
    <source>
        <dbReference type="ARBA" id="ARBA00004777"/>
    </source>
</evidence>
<evidence type="ECO:0000256" key="1">
    <source>
        <dbReference type="ARBA" id="ARBA00001974"/>
    </source>
</evidence>
<dbReference type="GO" id="GO:0009086">
    <property type="term" value="P:methionine biosynthetic process"/>
    <property type="evidence" value="ECO:0007669"/>
    <property type="project" value="UniProtKB-KW"/>
</dbReference>
<dbReference type="GO" id="GO:0106312">
    <property type="term" value="F:methylenetetrahydrofolate reductase (NADH) activity"/>
    <property type="evidence" value="ECO:0007669"/>
    <property type="project" value="UniProtKB-EC"/>
</dbReference>
<dbReference type="InterPro" id="IPR003171">
    <property type="entry name" value="Mehydrof_redctse-like"/>
</dbReference>
<evidence type="ECO:0000256" key="7">
    <source>
        <dbReference type="ARBA" id="ARBA00023002"/>
    </source>
</evidence>
<dbReference type="EC" id="1.5.1.54" evidence="12"/>
<evidence type="ECO:0000313" key="14">
    <source>
        <dbReference type="EMBL" id="WYJ91353.1"/>
    </source>
</evidence>
<reference evidence="13" key="1">
    <citation type="submission" date="2017-05" db="EMBL/GenBank/DDBJ databases">
        <title>The Genome Sequence of Enterococcus sp. 9E7_DIV0242.</title>
        <authorList>
            <consortium name="The Broad Institute Genomics Platform"/>
            <consortium name="The Broad Institute Genomic Center for Infectious Diseases"/>
            <person name="Earl A."/>
            <person name="Manson A."/>
            <person name="Schwartman J."/>
            <person name="Gilmore M."/>
            <person name="Abouelleil A."/>
            <person name="Cao P."/>
            <person name="Chapman S."/>
            <person name="Cusick C."/>
            <person name="Shea T."/>
            <person name="Young S."/>
            <person name="Neafsey D."/>
            <person name="Nusbaum C."/>
            <person name="Birren B."/>
        </authorList>
    </citation>
    <scope>NUCLEOTIDE SEQUENCE [LARGE SCALE GENOMIC DNA]</scope>
    <source>
        <strain evidence="13">9E7_DIV0242</strain>
    </source>
</reference>
<accession>A0A242JZ83</accession>
<keyword evidence="4" id="KW-0028">Amino-acid biosynthesis</keyword>
<keyword evidence="15" id="KW-1185">Reference proteome</keyword>
<evidence type="ECO:0000256" key="11">
    <source>
        <dbReference type="ARBA" id="ARBA00048628"/>
    </source>
</evidence>
<comment type="similarity">
    <text evidence="3 12">Belongs to the methylenetetrahydrofolate reductase family.</text>
</comment>
<dbReference type="PANTHER" id="PTHR45754">
    <property type="entry name" value="METHYLENETETRAHYDROFOLATE REDUCTASE"/>
    <property type="match status" value="1"/>
</dbReference>
<evidence type="ECO:0000256" key="5">
    <source>
        <dbReference type="ARBA" id="ARBA00022630"/>
    </source>
</evidence>
<dbReference type="EMBL" id="CP147247">
    <property type="protein sequence ID" value="WYJ91353.1"/>
    <property type="molecule type" value="Genomic_DNA"/>
</dbReference>
<dbReference type="EMBL" id="NGMM01000008">
    <property type="protein sequence ID" value="OTP10629.1"/>
    <property type="molecule type" value="Genomic_DNA"/>
</dbReference>
<name>A0A242JZ83_9ENTE</name>
<gene>
    <name evidence="14" type="ORF">A5888_003121</name>
    <name evidence="13" type="ORF">A5888_003927</name>
</gene>
<comment type="catalytic activity">
    <reaction evidence="11">
        <text>(6S)-5-methyl-5,6,7,8-tetrahydrofolate + NAD(+) = (6R)-5,10-methylene-5,6,7,8-tetrahydrofolate + NADH + H(+)</text>
        <dbReference type="Rhea" id="RHEA:19821"/>
        <dbReference type="ChEBI" id="CHEBI:15378"/>
        <dbReference type="ChEBI" id="CHEBI:15636"/>
        <dbReference type="ChEBI" id="CHEBI:18608"/>
        <dbReference type="ChEBI" id="CHEBI:57540"/>
        <dbReference type="ChEBI" id="CHEBI:57945"/>
        <dbReference type="EC" id="1.5.1.54"/>
    </reaction>
    <physiologicalReaction direction="right-to-left" evidence="11">
        <dbReference type="Rhea" id="RHEA:19823"/>
    </physiologicalReaction>
</comment>
<keyword evidence="6 12" id="KW-0274">FAD</keyword>
<dbReference type="GO" id="GO:0005829">
    <property type="term" value="C:cytosol"/>
    <property type="evidence" value="ECO:0007669"/>
    <property type="project" value="InterPro"/>
</dbReference>
<organism evidence="13">
    <name type="scientific">Candidatus Enterococcus clewellii</name>
    <dbReference type="NCBI Taxonomy" id="1834193"/>
    <lineage>
        <taxon>Bacteria</taxon>
        <taxon>Bacillati</taxon>
        <taxon>Bacillota</taxon>
        <taxon>Bacilli</taxon>
        <taxon>Lactobacillales</taxon>
        <taxon>Enterococcaceae</taxon>
        <taxon>Enterococcus</taxon>
    </lineage>
</organism>
<keyword evidence="8" id="KW-0520">NAD</keyword>
<dbReference type="AlphaFoldDB" id="A0A242JZ83"/>
<dbReference type="Proteomes" id="UP000195141">
    <property type="component" value="Chromosome"/>
</dbReference>
<evidence type="ECO:0000313" key="13">
    <source>
        <dbReference type="EMBL" id="OTP10629.1"/>
    </source>
</evidence>
<protein>
    <recommendedName>
        <fullName evidence="12">Methylenetetrahydrofolate reductase</fullName>
        <ecNumber evidence="12">1.5.1.54</ecNumber>
    </recommendedName>
</protein>
<reference evidence="14" key="3">
    <citation type="submission" date="2024-03" db="EMBL/GenBank/DDBJ databases">
        <title>The Genome Sequence of Enterococcus sp. DIV0242b.</title>
        <authorList>
            <consortium name="The Broad Institute Genomics Platform"/>
            <consortium name="The Broad Institute Microbial Omics Core"/>
            <consortium name="The Broad Institute Genomic Center for Infectious Diseases"/>
            <person name="Earl A."/>
            <person name="Manson A."/>
            <person name="Gilmore M."/>
            <person name="Schwartman J."/>
            <person name="Shea T."/>
            <person name="Abouelleil A."/>
            <person name="Cao P."/>
            <person name="Chapman S."/>
            <person name="Cusick C."/>
            <person name="Young S."/>
            <person name="Neafsey D."/>
            <person name="Nusbaum C."/>
            <person name="Birren B."/>
        </authorList>
    </citation>
    <scope>NUCLEOTIDE SEQUENCE</scope>
    <source>
        <strain evidence="14">9E7_DIV0242</strain>
    </source>
</reference>
<dbReference type="SUPFAM" id="SSF51730">
    <property type="entry name" value="FAD-linked oxidoreductase"/>
    <property type="match status" value="1"/>
</dbReference>
<evidence type="ECO:0000256" key="9">
    <source>
        <dbReference type="ARBA" id="ARBA00023167"/>
    </source>
</evidence>
<keyword evidence="9" id="KW-0486">Methionine biosynthesis</keyword>
<dbReference type="Gene3D" id="3.20.20.220">
    <property type="match status" value="1"/>
</dbReference>
<evidence type="ECO:0000256" key="3">
    <source>
        <dbReference type="ARBA" id="ARBA00006743"/>
    </source>
</evidence>
<comment type="cofactor">
    <cofactor evidence="1 12">
        <name>FAD</name>
        <dbReference type="ChEBI" id="CHEBI:57692"/>
    </cofactor>
</comment>
<dbReference type="GO" id="GO:0035999">
    <property type="term" value="P:tetrahydrofolate interconversion"/>
    <property type="evidence" value="ECO:0007669"/>
    <property type="project" value="UniProtKB-UniPathway"/>
</dbReference>
<dbReference type="UniPathway" id="UPA00193"/>
<dbReference type="InterPro" id="IPR029041">
    <property type="entry name" value="FAD-linked_oxidoreductase-like"/>
</dbReference>